<organism evidence="2 3">
    <name type="scientific">[Clostridium] fimetarium</name>
    <dbReference type="NCBI Taxonomy" id="99656"/>
    <lineage>
        <taxon>Bacteria</taxon>
        <taxon>Bacillati</taxon>
        <taxon>Bacillota</taxon>
        <taxon>Clostridia</taxon>
        <taxon>Lachnospirales</taxon>
        <taxon>Lachnospiraceae</taxon>
    </lineage>
</organism>
<dbReference type="Proteomes" id="UP000199701">
    <property type="component" value="Unassembled WGS sequence"/>
</dbReference>
<proteinExistence type="predicted"/>
<evidence type="ECO:0000313" key="3">
    <source>
        <dbReference type="Proteomes" id="UP000199701"/>
    </source>
</evidence>
<evidence type="ECO:0000313" key="2">
    <source>
        <dbReference type="EMBL" id="SEW22773.1"/>
    </source>
</evidence>
<feature type="transmembrane region" description="Helical" evidence="1">
    <location>
        <begin position="34"/>
        <end position="58"/>
    </location>
</feature>
<dbReference type="EMBL" id="FOJI01000007">
    <property type="protein sequence ID" value="SEW22773.1"/>
    <property type="molecule type" value="Genomic_DNA"/>
</dbReference>
<dbReference type="RefSeq" id="WP_092453596.1">
    <property type="nucleotide sequence ID" value="NZ_FOJI01000007.1"/>
</dbReference>
<keyword evidence="3" id="KW-1185">Reference proteome</keyword>
<dbReference type="OrthoDB" id="2356457at2"/>
<keyword evidence="1" id="KW-1133">Transmembrane helix</keyword>
<protein>
    <submittedName>
        <fullName evidence="2">Uncharacterized protein</fullName>
    </submittedName>
</protein>
<accession>A0A1I0Q7K3</accession>
<reference evidence="2 3" key="1">
    <citation type="submission" date="2016-10" db="EMBL/GenBank/DDBJ databases">
        <authorList>
            <person name="de Groot N.N."/>
        </authorList>
    </citation>
    <scope>NUCLEOTIDE SEQUENCE [LARGE SCALE GENOMIC DNA]</scope>
    <source>
        <strain evidence="2 3">DSM 9179</strain>
    </source>
</reference>
<evidence type="ECO:0000256" key="1">
    <source>
        <dbReference type="SAM" id="Phobius"/>
    </source>
</evidence>
<dbReference type="AlphaFoldDB" id="A0A1I0Q7K3"/>
<keyword evidence="1" id="KW-0472">Membrane</keyword>
<dbReference type="STRING" id="99656.SAMN05421659_10752"/>
<gene>
    <name evidence="2" type="ORF">SAMN05421659_10752</name>
</gene>
<sequence length="252" mass="28429">MNNKQFYREIGEIHEDLIEEARIVQKKCSSNKRWIKLVTVAASVALIVGVAVIGISLINSRNNAFHLSLSKGNIQVYYTNNTSNLQEDYDLVSLSEEELFSKCDTTIFKGTISEIKNIIVNLNGDELYMAIAKINVSKVYRGNCNENDTISMLLPCPISNHVWVEDSGTVSAMREGMTGIFMPTQYSESYSREKNGTKLYYKDIADYGILDGERYAFLETEKGLVFSNLAYKSISNAKTLDEVETYIKSMIN</sequence>
<name>A0A1I0Q7K3_9FIRM</name>
<keyword evidence="1" id="KW-0812">Transmembrane</keyword>